<dbReference type="AlphaFoldDB" id="A0A0B5ASQ6"/>
<dbReference type="BioCyc" id="JESP1508404:G14D9-13122-MONOMER"/>
<name>A0A0B5ASQ6_9BACL</name>
<keyword evidence="1" id="KW-0614">Plasmid</keyword>
<reference evidence="1 2" key="1">
    <citation type="submission" date="2014-08" db="EMBL/GenBank/DDBJ databases">
        <title>Complete genome of a marine bacteria Jeotgalibacillus malaysiensis.</title>
        <authorList>
            <person name="Yaakop A.S."/>
            <person name="Chan K.-G."/>
            <person name="Goh K.M."/>
        </authorList>
    </citation>
    <scope>NUCLEOTIDE SEQUENCE [LARGE SCALE GENOMIC DNA]</scope>
    <source>
        <strain evidence="1 2">D5</strain>
        <plasmid evidence="2">Plasmid</plasmid>
    </source>
</reference>
<protein>
    <submittedName>
        <fullName evidence="1">Uncharacterized protein</fullName>
    </submittedName>
</protein>
<geneLocation type="plasmid" evidence="2"/>
<proteinExistence type="predicted"/>
<dbReference type="OrthoDB" id="7923656at2"/>
<evidence type="ECO:0000313" key="1">
    <source>
        <dbReference type="EMBL" id="AJD93156.1"/>
    </source>
</evidence>
<accession>A0A0B5ASQ6</accession>
<gene>
    <name evidence="1" type="ORF">JMA_38380</name>
</gene>
<keyword evidence="2" id="KW-1185">Reference proteome</keyword>
<dbReference type="EMBL" id="CP009417">
    <property type="protein sequence ID" value="AJD93156.1"/>
    <property type="molecule type" value="Genomic_DNA"/>
</dbReference>
<dbReference type="KEGG" id="jeo:JMA_38380"/>
<organism evidence="1 2">
    <name type="scientific">Jeotgalibacillus malaysiensis</name>
    <dbReference type="NCBI Taxonomy" id="1508404"/>
    <lineage>
        <taxon>Bacteria</taxon>
        <taxon>Bacillati</taxon>
        <taxon>Bacillota</taxon>
        <taxon>Bacilli</taxon>
        <taxon>Bacillales</taxon>
        <taxon>Caryophanaceae</taxon>
        <taxon>Jeotgalibacillus</taxon>
    </lineage>
</organism>
<dbReference type="HOGENOM" id="CLU_608041_0_0_9"/>
<dbReference type="Proteomes" id="UP000031449">
    <property type="component" value="Plasmid unnamed"/>
</dbReference>
<evidence type="ECO:0000313" key="2">
    <source>
        <dbReference type="Proteomes" id="UP000031449"/>
    </source>
</evidence>
<sequence length="450" mass="49730">MTKHYEFTEEVKHDIFYRIRSLIDIPEHEVKAGDIGGWMTKDSELGENCWVFDDAMVESSSIKGHVIVSDVASVRKSKVKGYSSIKGSSDIFMSEVTSVQMREDGTIHSSTIETDNEHQHTTILGEASMTSCNVFLENKAIPYGLTLTGDSRMRGSAIRGADIEIHGSTDVFNSKINGVHIEIDATEEVRVCKIQGNDIVIKDCGKLRHCAIKGNQITLKNNNEIFALKMDGDSNELCFIAKGNDIQINGSNVLISYAEVESSMFTSSQTIKGDSMKDVLVINDASFELPNTLIKGANRLINCHFSEGYNQKLDSNKNTFILEGTNILEGVELNTIKPVKILGDNSLKDIFIEGEILIKGKNQLKDMYVVGKGNQIIGSCSVETTSMEGNNNQILDYAKVLNEVKNVGRIELGGDVTIKEFAGILSNQRIQVREMTLVGDKMFVTHNEKP</sequence>